<accession>A0A2T1AIQ9</accession>
<dbReference type="SUPFAM" id="SSF55021">
    <property type="entry name" value="ACT-like"/>
    <property type="match status" value="2"/>
</dbReference>
<reference evidence="3 4" key="1">
    <citation type="submission" date="2018-03" db="EMBL/GenBank/DDBJ databases">
        <title>Genomic Encyclopedia of Archaeal and Bacterial Type Strains, Phase II (KMG-II): from individual species to whole genera.</title>
        <authorList>
            <person name="Goeker M."/>
        </authorList>
    </citation>
    <scope>NUCLEOTIDE SEQUENCE [LARGE SCALE GENOMIC DNA]</scope>
    <source>
        <strain evidence="3 4">DSM 25328</strain>
    </source>
</reference>
<evidence type="ECO:0000313" key="3">
    <source>
        <dbReference type="EMBL" id="PRZ48476.1"/>
    </source>
</evidence>
<dbReference type="Gene3D" id="3.30.2130.10">
    <property type="entry name" value="VC0802-like"/>
    <property type="match status" value="1"/>
</dbReference>
<dbReference type="AlphaFoldDB" id="A0A2T1AIQ9"/>
<name>A0A2T1AIQ9_TRISK</name>
<proteinExistence type="predicted"/>
<feature type="domain" description="A9CJY8-like N-terminal" evidence="2">
    <location>
        <begin position="23"/>
        <end position="66"/>
    </location>
</feature>
<dbReference type="InterPro" id="IPR045865">
    <property type="entry name" value="ACT-like_dom_sf"/>
</dbReference>
<gene>
    <name evidence="3" type="ORF">CLV89_104304</name>
</gene>
<feature type="domain" description="CASTOR ACT" evidence="1">
    <location>
        <begin position="70"/>
        <end position="126"/>
    </location>
</feature>
<dbReference type="InterPro" id="IPR049447">
    <property type="entry name" value="A9CJY8-like_N"/>
</dbReference>
<protein>
    <submittedName>
        <fullName evidence="3">Uncharacterized protein</fullName>
    </submittedName>
</protein>
<sequence>MTGHRDQKDQSRTNQIRLRMLPGRYAVAQLAPDAPLPDWFDGPGFTAMARAEDELTLICLEDRVPDNITAERGWSCLRSVGPFAFDAVGIVRDLVTPLSDNGIGVFVCCTFDGEHLLLPSAQEHQARAQLSAAGHVFEP</sequence>
<dbReference type="InterPro" id="IPR027795">
    <property type="entry name" value="CASTOR_ACT_dom"/>
</dbReference>
<dbReference type="EMBL" id="PVUF01000004">
    <property type="protein sequence ID" value="PRZ48476.1"/>
    <property type="molecule type" value="Genomic_DNA"/>
</dbReference>
<evidence type="ECO:0000313" key="4">
    <source>
        <dbReference type="Proteomes" id="UP000237718"/>
    </source>
</evidence>
<comment type="caution">
    <text evidence="3">The sequence shown here is derived from an EMBL/GenBank/DDBJ whole genome shotgun (WGS) entry which is preliminary data.</text>
</comment>
<evidence type="ECO:0000259" key="1">
    <source>
        <dbReference type="Pfam" id="PF13840"/>
    </source>
</evidence>
<dbReference type="OrthoDB" id="5615858at2"/>
<evidence type="ECO:0000259" key="2">
    <source>
        <dbReference type="Pfam" id="PF21631"/>
    </source>
</evidence>
<dbReference type="Pfam" id="PF21631">
    <property type="entry name" value="A9CJY8-like_N"/>
    <property type="match status" value="1"/>
</dbReference>
<dbReference type="Pfam" id="PF13840">
    <property type="entry name" value="ACT_7"/>
    <property type="match status" value="1"/>
</dbReference>
<dbReference type="RefSeq" id="WP_106163404.1">
    <property type="nucleotide sequence ID" value="NZ_PVUF01000004.1"/>
</dbReference>
<dbReference type="Proteomes" id="UP000237718">
    <property type="component" value="Unassembled WGS sequence"/>
</dbReference>
<organism evidence="3 4">
    <name type="scientific">Tritonibacter scottomollicae</name>
    <name type="common">Epibacterium scottomollicae</name>
    <dbReference type="NCBI Taxonomy" id="483013"/>
    <lineage>
        <taxon>Bacteria</taxon>
        <taxon>Pseudomonadati</taxon>
        <taxon>Pseudomonadota</taxon>
        <taxon>Alphaproteobacteria</taxon>
        <taxon>Rhodobacterales</taxon>
        <taxon>Paracoccaceae</taxon>
        <taxon>Tritonibacter</taxon>
    </lineage>
</organism>